<organism evidence="1 4">
    <name type="scientific">Aphanomyces astaci</name>
    <name type="common">Crayfish plague agent</name>
    <dbReference type="NCBI Taxonomy" id="112090"/>
    <lineage>
        <taxon>Eukaryota</taxon>
        <taxon>Sar</taxon>
        <taxon>Stramenopiles</taxon>
        <taxon>Oomycota</taxon>
        <taxon>Saprolegniomycetes</taxon>
        <taxon>Saprolegniales</taxon>
        <taxon>Verrucalvaceae</taxon>
        <taxon>Aphanomyces</taxon>
    </lineage>
</organism>
<protein>
    <submittedName>
        <fullName evidence="1">Uncharacterized protein</fullName>
    </submittedName>
</protein>
<dbReference type="EMBL" id="QUTA01006196">
    <property type="protein sequence ID" value="RHY12253.1"/>
    <property type="molecule type" value="Genomic_DNA"/>
</dbReference>
<sequence length="274" mass="30883">MEVYHLNGLVQGDDGWLLLNGKPIHRTKATLETFGNHATQMPAKSLISEWFNPANVLPIGKIHVLVAQPEDLPGANLYLAPLEDISWCDVGSVFEHYMIHYKEFPREAIPPEPMGALDASLKLATKALGSVATSDDWTRVFFIAPILIHVACLVDGVHMVTQEKVIGKRIKVYGQLDFVLRRGETRICIMQAKYDDMEKAMAQVLMGCEAMADMQNLDVVYAIATNGVKWMFYKRKVNEIREMEAEIQFGDGHRPTLEYLERVAETIHGMLVKQ</sequence>
<dbReference type="VEuPathDB" id="FungiDB:H257_19441"/>
<dbReference type="Proteomes" id="UP000266239">
    <property type="component" value="Unassembled WGS sequence"/>
</dbReference>
<comment type="caution">
    <text evidence="1">The sequence shown here is derived from an EMBL/GenBank/DDBJ whole genome shotgun (WGS) entry which is preliminary data.</text>
</comment>
<dbReference type="Proteomes" id="UP000265427">
    <property type="component" value="Unassembled WGS sequence"/>
</dbReference>
<proteinExistence type="predicted"/>
<reference evidence="3 4" key="1">
    <citation type="submission" date="2018-08" db="EMBL/GenBank/DDBJ databases">
        <title>Aphanomyces genome sequencing and annotation.</title>
        <authorList>
            <person name="Minardi D."/>
            <person name="Oidtmann B."/>
            <person name="Van Der Giezen M."/>
            <person name="Studholme D.J."/>
        </authorList>
    </citation>
    <scope>NUCLEOTIDE SEQUENCE [LARGE SCALE GENOMIC DNA]</scope>
    <source>
        <strain evidence="2 3">Kv</strain>
        <strain evidence="1 4">Yx</strain>
    </source>
</reference>
<evidence type="ECO:0000313" key="3">
    <source>
        <dbReference type="Proteomes" id="UP000265427"/>
    </source>
</evidence>
<dbReference type="AlphaFoldDB" id="A0A397AWS7"/>
<evidence type="ECO:0000313" key="1">
    <source>
        <dbReference type="EMBL" id="RHY12253.1"/>
    </source>
</evidence>
<name>A0A397AWS7_APHAT</name>
<evidence type="ECO:0000313" key="4">
    <source>
        <dbReference type="Proteomes" id="UP000266239"/>
    </source>
</evidence>
<evidence type="ECO:0000313" key="2">
    <source>
        <dbReference type="EMBL" id="RHY19605.1"/>
    </source>
</evidence>
<gene>
    <name evidence="1" type="ORF">DYB25_004252</name>
    <name evidence="2" type="ORF">DYB36_012529</name>
</gene>
<dbReference type="EMBL" id="QUSZ01003135">
    <property type="protein sequence ID" value="RHY19605.1"/>
    <property type="molecule type" value="Genomic_DNA"/>
</dbReference>
<accession>A0A397AWS7</accession>